<gene>
    <name evidence="2" type="ORF">CN689_24505</name>
</gene>
<evidence type="ECO:0000313" key="3">
    <source>
        <dbReference type="Proteomes" id="UP000220106"/>
    </source>
</evidence>
<evidence type="ECO:0000256" key="1">
    <source>
        <dbReference type="SAM" id="Phobius"/>
    </source>
</evidence>
<dbReference type="EMBL" id="NUEQ01000104">
    <property type="protein sequence ID" value="PEJ27074.1"/>
    <property type="molecule type" value="Genomic_DNA"/>
</dbReference>
<feature type="transmembrane region" description="Helical" evidence="1">
    <location>
        <begin position="34"/>
        <end position="52"/>
    </location>
</feature>
<accession>A0AAX0RX21</accession>
<organism evidence="2 3">
    <name type="scientific">Peribacillus butanolivorans</name>
    <dbReference type="NCBI Taxonomy" id="421767"/>
    <lineage>
        <taxon>Bacteria</taxon>
        <taxon>Bacillati</taxon>
        <taxon>Bacillota</taxon>
        <taxon>Bacilli</taxon>
        <taxon>Bacillales</taxon>
        <taxon>Bacillaceae</taxon>
        <taxon>Peribacillus</taxon>
    </lineage>
</organism>
<feature type="transmembrane region" description="Helical" evidence="1">
    <location>
        <begin position="6"/>
        <end position="22"/>
    </location>
</feature>
<evidence type="ECO:0000313" key="2">
    <source>
        <dbReference type="EMBL" id="PEJ27074.1"/>
    </source>
</evidence>
<reference evidence="2 3" key="1">
    <citation type="submission" date="2017-09" db="EMBL/GenBank/DDBJ databases">
        <title>Large-scale bioinformatics analysis of Bacillus genomes uncovers conserved roles of natural products in bacterial physiology.</title>
        <authorList>
            <consortium name="Agbiome Team Llc"/>
            <person name="Bleich R.M."/>
            <person name="Kirk G.J."/>
            <person name="Santa Maria K.C."/>
            <person name="Allen S.E."/>
            <person name="Farag S."/>
            <person name="Shank E.A."/>
            <person name="Bowers A."/>
        </authorList>
    </citation>
    <scope>NUCLEOTIDE SEQUENCE [LARGE SCALE GENOMIC DNA]</scope>
    <source>
        <strain evidence="2 3">AFS003229</strain>
    </source>
</reference>
<feature type="transmembrane region" description="Helical" evidence="1">
    <location>
        <begin position="58"/>
        <end position="77"/>
    </location>
</feature>
<keyword evidence="1" id="KW-1133">Transmembrane helix</keyword>
<dbReference type="Proteomes" id="UP000220106">
    <property type="component" value="Unassembled WGS sequence"/>
</dbReference>
<proteinExistence type="predicted"/>
<keyword evidence="1" id="KW-0812">Transmembrane</keyword>
<name>A0AAX0RX21_9BACI</name>
<comment type="caution">
    <text evidence="2">The sequence shown here is derived from an EMBL/GenBank/DDBJ whole genome shotgun (WGS) entry which is preliminary data.</text>
</comment>
<sequence>MTIFMYIFAVFSFLGLIFFSFKNKEFYQNENFDIGSSEIVGEILLYIINLLPWYLIKLFMMLLFLGSCIFCVCYFIYA</sequence>
<protein>
    <submittedName>
        <fullName evidence="2">Uncharacterized protein</fullName>
    </submittedName>
</protein>
<dbReference type="AlphaFoldDB" id="A0AAX0RX21"/>
<keyword evidence="1" id="KW-0472">Membrane</keyword>